<dbReference type="EMBL" id="NHON01000011">
    <property type="protein sequence ID" value="OWJ67742.1"/>
    <property type="molecule type" value="Genomic_DNA"/>
</dbReference>
<dbReference type="AlphaFoldDB" id="A0A211ZR38"/>
<dbReference type="InterPro" id="IPR011197">
    <property type="entry name" value="UCP012318"/>
</dbReference>
<evidence type="ECO:0000313" key="2">
    <source>
        <dbReference type="EMBL" id="OWJ67742.1"/>
    </source>
</evidence>
<dbReference type="CDD" id="cd00657">
    <property type="entry name" value="Ferritin_like"/>
    <property type="match status" value="1"/>
</dbReference>
<accession>A0A211ZR38</accession>
<gene>
    <name evidence="2" type="ORF">BWR60_08665</name>
</gene>
<organism evidence="2 3">
    <name type="scientific">Inquilinus limosus</name>
    <dbReference type="NCBI Taxonomy" id="171674"/>
    <lineage>
        <taxon>Bacteria</taxon>
        <taxon>Pseudomonadati</taxon>
        <taxon>Pseudomonadota</taxon>
        <taxon>Alphaproteobacteria</taxon>
        <taxon>Rhodospirillales</taxon>
        <taxon>Rhodospirillaceae</taxon>
        <taxon>Inquilinus</taxon>
    </lineage>
</organism>
<feature type="compositionally biased region" description="Basic and acidic residues" evidence="1">
    <location>
        <begin position="55"/>
        <end position="64"/>
    </location>
</feature>
<dbReference type="PANTHER" id="PTHR42782">
    <property type="entry name" value="SI:CH73-314G15.3"/>
    <property type="match status" value="1"/>
</dbReference>
<dbReference type="Pfam" id="PF04305">
    <property type="entry name" value="DUF455"/>
    <property type="match status" value="1"/>
</dbReference>
<dbReference type="PIRSF" id="PIRSF012318">
    <property type="entry name" value="UCP012318"/>
    <property type="match status" value="1"/>
</dbReference>
<dbReference type="InterPro" id="IPR007402">
    <property type="entry name" value="DUF455"/>
</dbReference>
<keyword evidence="2" id="KW-0808">Transferase</keyword>
<evidence type="ECO:0000256" key="1">
    <source>
        <dbReference type="SAM" id="MobiDB-lite"/>
    </source>
</evidence>
<comment type="caution">
    <text evidence="2">The sequence shown here is derived from an EMBL/GenBank/DDBJ whole genome shotgun (WGS) entry which is preliminary data.</text>
</comment>
<dbReference type="OrthoDB" id="9778629at2"/>
<evidence type="ECO:0000313" key="3">
    <source>
        <dbReference type="Proteomes" id="UP000196655"/>
    </source>
</evidence>
<sequence>MEVLTDLAVQVLETADPLHKIELSHQAAAAWRQRAIPVLGTRRPPPRPARPAQPELRRPGDMPKRRLGGEAGRIALLHALAHIELNAIDLSWDLIARFATAETPEGFFDDWVKVADEEATHHGLLSVRLNQLGSAYGALPAHDGLWQAAEETAEDLLGRLSVVPLVLEARGLDVTPETVERLERAGDADSARILHRIYTDEIGHVAAGRRWFEWECGRQAMPPVPTYHALVRRYFRAKLKRPFNVPARDLAGFAAAFYEPLAE</sequence>
<proteinExistence type="predicted"/>
<dbReference type="Proteomes" id="UP000196655">
    <property type="component" value="Unassembled WGS sequence"/>
</dbReference>
<dbReference type="PANTHER" id="PTHR42782:SF2">
    <property type="entry name" value="3-OXOACYL-[ACYL-CARRIER-PROTEIN] SYNTHASE-LIKE PROTEIN"/>
    <property type="match status" value="1"/>
</dbReference>
<reference evidence="3" key="1">
    <citation type="submission" date="2017-05" db="EMBL/GenBank/DDBJ databases">
        <authorList>
            <person name="Macchi M."/>
            <person name="Festa S."/>
            <person name="Coppotelli B.M."/>
            <person name="Morelli I.S."/>
        </authorList>
    </citation>
    <scope>NUCLEOTIDE SEQUENCE [LARGE SCALE GENOMIC DNA]</scope>
    <source>
        <strain evidence="3">I</strain>
    </source>
</reference>
<keyword evidence="3" id="KW-1185">Reference proteome</keyword>
<protein>
    <submittedName>
        <fullName evidence="2">Rhamnosyltransferase</fullName>
    </submittedName>
</protein>
<name>A0A211ZR38_9PROT</name>
<dbReference type="SUPFAM" id="SSF47240">
    <property type="entry name" value="Ferritin-like"/>
    <property type="match status" value="1"/>
</dbReference>
<dbReference type="GO" id="GO:0016740">
    <property type="term" value="F:transferase activity"/>
    <property type="evidence" value="ECO:0007669"/>
    <property type="project" value="UniProtKB-KW"/>
</dbReference>
<feature type="region of interest" description="Disordered" evidence="1">
    <location>
        <begin position="36"/>
        <end position="64"/>
    </location>
</feature>
<dbReference type="InterPro" id="IPR009078">
    <property type="entry name" value="Ferritin-like_SF"/>
</dbReference>
<dbReference type="RefSeq" id="WP_088150598.1">
    <property type="nucleotide sequence ID" value="NZ_NHON01000011.1"/>
</dbReference>